<dbReference type="EC" id="3.6.1.55" evidence="8"/>
<dbReference type="Gene3D" id="3.90.79.10">
    <property type="entry name" value="Nucleoside Triphosphate Pyrophosphohydrolase"/>
    <property type="match status" value="1"/>
</dbReference>
<keyword evidence="4 8" id="KW-0378">Hydrolase</keyword>
<keyword evidence="5" id="KW-0460">Magnesium</keyword>
<comment type="cofactor">
    <cofactor evidence="1">
        <name>Mn(2+)</name>
        <dbReference type="ChEBI" id="CHEBI:29035"/>
    </cofactor>
</comment>
<dbReference type="GO" id="GO:0046872">
    <property type="term" value="F:metal ion binding"/>
    <property type="evidence" value="ECO:0007669"/>
    <property type="project" value="UniProtKB-KW"/>
</dbReference>
<dbReference type="CDD" id="cd03426">
    <property type="entry name" value="NUDIX_CoAse_Nudt7"/>
    <property type="match status" value="1"/>
</dbReference>
<evidence type="ECO:0000256" key="5">
    <source>
        <dbReference type="ARBA" id="ARBA00022842"/>
    </source>
</evidence>
<organism evidence="8">
    <name type="scientific">Ornithinibacillus sp. 4-3</name>
    <dbReference type="NCBI Taxonomy" id="3231488"/>
    <lineage>
        <taxon>Bacteria</taxon>
        <taxon>Bacillati</taxon>
        <taxon>Bacillota</taxon>
        <taxon>Bacilli</taxon>
        <taxon>Bacillales</taxon>
        <taxon>Bacillaceae</taxon>
        <taxon>Ornithinibacillus</taxon>
    </lineage>
</organism>
<keyword evidence="3" id="KW-0479">Metal-binding</keyword>
<evidence type="ECO:0000256" key="4">
    <source>
        <dbReference type="ARBA" id="ARBA00022801"/>
    </source>
</evidence>
<dbReference type="PANTHER" id="PTHR12992">
    <property type="entry name" value="NUDIX HYDROLASE"/>
    <property type="match status" value="1"/>
</dbReference>
<proteinExistence type="predicted"/>
<dbReference type="SUPFAM" id="SSF55811">
    <property type="entry name" value="Nudix"/>
    <property type="match status" value="1"/>
</dbReference>
<dbReference type="InterPro" id="IPR045121">
    <property type="entry name" value="CoAse"/>
</dbReference>
<feature type="domain" description="Nudix hydrolase" evidence="7">
    <location>
        <begin position="22"/>
        <end position="155"/>
    </location>
</feature>
<dbReference type="InterPro" id="IPR000086">
    <property type="entry name" value="NUDIX_hydrolase_dom"/>
</dbReference>
<sequence length="212" mass="24675">MFIESLKEQLQRNKRLFIGEETAFQASIMVPLVEVDNEWHVLFQVRSLTLRKQPGDISFPGGRIDSSDSTPLAAAIRETHEELGIDPTDIEVIGEISPYISTPSFVVYPFVAKLDQKKIIINKDEVEKVFTIPLPWLLQCEPSKHIVEIHPQPAEDFPFEKIMNGKNYQWRNRALEEYFYDYDTYTIWGLTARILKHFIEIIKTEKDGNFPF</sequence>
<protein>
    <submittedName>
        <fullName evidence="8">CoA pyrophosphatase</fullName>
        <ecNumber evidence="8">3.6.1.55</ecNumber>
    </submittedName>
</protein>
<dbReference type="EMBL" id="CP162599">
    <property type="protein sequence ID" value="XDK32042.1"/>
    <property type="molecule type" value="Genomic_DNA"/>
</dbReference>
<accession>A0AB39HJH4</accession>
<evidence type="ECO:0000256" key="6">
    <source>
        <dbReference type="ARBA" id="ARBA00023211"/>
    </source>
</evidence>
<name>A0AB39HJH4_9BACI</name>
<gene>
    <name evidence="8" type="ORF">AB4Y30_13630</name>
</gene>
<evidence type="ECO:0000256" key="1">
    <source>
        <dbReference type="ARBA" id="ARBA00001936"/>
    </source>
</evidence>
<dbReference type="GO" id="GO:0010945">
    <property type="term" value="F:coenzyme A diphosphatase activity"/>
    <property type="evidence" value="ECO:0007669"/>
    <property type="project" value="InterPro"/>
</dbReference>
<comment type="cofactor">
    <cofactor evidence="2">
        <name>Mg(2+)</name>
        <dbReference type="ChEBI" id="CHEBI:18420"/>
    </cofactor>
</comment>
<keyword evidence="6" id="KW-0464">Manganese</keyword>
<dbReference type="GO" id="GO:0035539">
    <property type="term" value="F:8-oxo-7,8-dihydrodeoxyguanosine triphosphate pyrophosphatase activity"/>
    <property type="evidence" value="ECO:0007669"/>
    <property type="project" value="UniProtKB-EC"/>
</dbReference>
<dbReference type="InterPro" id="IPR015797">
    <property type="entry name" value="NUDIX_hydrolase-like_dom_sf"/>
</dbReference>
<reference evidence="8" key="1">
    <citation type="submission" date="2024-07" db="EMBL/GenBank/DDBJ databases">
        <title>Halotolerant mesophilic bacterium Ornithinibacillus sp. 4-3, sp. nov., isolated from soil.</title>
        <authorList>
            <person name="Sidarenka A.V."/>
            <person name="Guliayeva D.E."/>
            <person name="Leanovich S.I."/>
            <person name="Hileuskaya K.S."/>
            <person name="Akhremchuk A.E."/>
            <person name="Sikolenko M.A."/>
            <person name="Valentovich L.N."/>
        </authorList>
    </citation>
    <scope>NUCLEOTIDE SEQUENCE</scope>
    <source>
        <strain evidence="8">4-3</strain>
    </source>
</reference>
<evidence type="ECO:0000256" key="2">
    <source>
        <dbReference type="ARBA" id="ARBA00001946"/>
    </source>
</evidence>
<evidence type="ECO:0000313" key="8">
    <source>
        <dbReference type="EMBL" id="XDK32042.1"/>
    </source>
</evidence>
<dbReference type="PANTHER" id="PTHR12992:SF11">
    <property type="entry name" value="MITOCHONDRIAL COENZYME A DIPHOSPHATASE NUDT8"/>
    <property type="match status" value="1"/>
</dbReference>
<dbReference type="PROSITE" id="PS51462">
    <property type="entry name" value="NUDIX"/>
    <property type="match status" value="1"/>
</dbReference>
<evidence type="ECO:0000256" key="3">
    <source>
        <dbReference type="ARBA" id="ARBA00022723"/>
    </source>
</evidence>
<dbReference type="RefSeq" id="WP_368652765.1">
    <property type="nucleotide sequence ID" value="NZ_CP162599.1"/>
</dbReference>
<evidence type="ECO:0000259" key="7">
    <source>
        <dbReference type="PROSITE" id="PS51462"/>
    </source>
</evidence>
<dbReference type="AlphaFoldDB" id="A0AB39HJH4"/>
<dbReference type="Pfam" id="PF00293">
    <property type="entry name" value="NUDIX"/>
    <property type="match status" value="1"/>
</dbReference>